<dbReference type="Proteomes" id="UP000747110">
    <property type="component" value="Unassembled WGS sequence"/>
</dbReference>
<keyword evidence="4" id="KW-1185">Reference proteome</keyword>
<evidence type="ECO:0000313" key="4">
    <source>
        <dbReference type="Proteomes" id="UP000747110"/>
    </source>
</evidence>
<evidence type="ECO:0000313" key="3">
    <source>
        <dbReference type="EMBL" id="GIL84945.1"/>
    </source>
</evidence>
<keyword evidence="2" id="KW-0472">Membrane</keyword>
<keyword evidence="2" id="KW-0812">Transmembrane</keyword>
<feature type="transmembrane region" description="Helical" evidence="2">
    <location>
        <begin position="61"/>
        <end position="82"/>
    </location>
</feature>
<feature type="compositionally biased region" description="Pro residues" evidence="1">
    <location>
        <begin position="33"/>
        <end position="44"/>
    </location>
</feature>
<dbReference type="EMBL" id="BNCP01000031">
    <property type="protein sequence ID" value="GIL84945.1"/>
    <property type="molecule type" value="Genomic_DNA"/>
</dbReference>
<sequence>MGSTRGTRRGRPRRRFVVVVGLPPATLHSLPTPSTPPFQPPPWSSSPLLQASATAAQPYDFPLHSVVAVAVLTASTLALLLMMTPATSTDALVRVVAAAVFSATPGTPNVASASAAVAAASATART</sequence>
<comment type="caution">
    <text evidence="3">The sequence shown here is derived from an EMBL/GenBank/DDBJ whole genome shotgun (WGS) entry which is preliminary data.</text>
</comment>
<organism evidence="3 4">
    <name type="scientific">Volvox reticuliferus</name>
    <dbReference type="NCBI Taxonomy" id="1737510"/>
    <lineage>
        <taxon>Eukaryota</taxon>
        <taxon>Viridiplantae</taxon>
        <taxon>Chlorophyta</taxon>
        <taxon>core chlorophytes</taxon>
        <taxon>Chlorophyceae</taxon>
        <taxon>CS clade</taxon>
        <taxon>Chlamydomonadales</taxon>
        <taxon>Volvocaceae</taxon>
        <taxon>Volvox</taxon>
    </lineage>
</organism>
<keyword evidence="2" id="KW-1133">Transmembrane helix</keyword>
<protein>
    <submittedName>
        <fullName evidence="3">Uncharacterized protein</fullName>
    </submittedName>
</protein>
<dbReference type="AlphaFoldDB" id="A0A8J4FS84"/>
<feature type="region of interest" description="Disordered" evidence="1">
    <location>
        <begin position="25"/>
        <end position="45"/>
    </location>
</feature>
<evidence type="ECO:0000256" key="1">
    <source>
        <dbReference type="SAM" id="MobiDB-lite"/>
    </source>
</evidence>
<gene>
    <name evidence="3" type="ORF">Vretifemale_13502</name>
</gene>
<proteinExistence type="predicted"/>
<evidence type="ECO:0000256" key="2">
    <source>
        <dbReference type="SAM" id="Phobius"/>
    </source>
</evidence>
<name>A0A8J4FS84_9CHLO</name>
<accession>A0A8J4FS84</accession>
<reference evidence="3" key="1">
    <citation type="journal article" date="2021" name="Proc. Natl. Acad. Sci. U.S.A.">
        <title>Three genomes in the algal genus Volvox reveal the fate of a haploid sex-determining region after a transition to homothallism.</title>
        <authorList>
            <person name="Yamamoto K."/>
            <person name="Hamaji T."/>
            <person name="Kawai-Toyooka H."/>
            <person name="Matsuzaki R."/>
            <person name="Takahashi F."/>
            <person name="Nishimura Y."/>
            <person name="Kawachi M."/>
            <person name="Noguchi H."/>
            <person name="Minakuchi Y."/>
            <person name="Umen J.G."/>
            <person name="Toyoda A."/>
            <person name="Nozaki H."/>
        </authorList>
    </citation>
    <scope>NUCLEOTIDE SEQUENCE</scope>
    <source>
        <strain evidence="3">NIES-3786</strain>
    </source>
</reference>